<keyword evidence="3" id="KW-1185">Reference proteome</keyword>
<proteinExistence type="predicted"/>
<feature type="compositionally biased region" description="Basic residues" evidence="1">
    <location>
        <begin position="21"/>
        <end position="39"/>
    </location>
</feature>
<comment type="caution">
    <text evidence="2">The sequence shown here is derived from an EMBL/GenBank/DDBJ whole genome shotgun (WGS) entry which is preliminary data.</text>
</comment>
<dbReference type="AlphaFoldDB" id="A0A1Q9AW89"/>
<evidence type="ECO:0000313" key="2">
    <source>
        <dbReference type="EMBL" id="OLP59679.1"/>
    </source>
</evidence>
<dbReference type="EMBL" id="MKIP01000049">
    <property type="protein sequence ID" value="OLP59679.1"/>
    <property type="molecule type" value="Genomic_DNA"/>
</dbReference>
<gene>
    <name evidence="2" type="ORF">BJF93_22035</name>
</gene>
<evidence type="ECO:0000256" key="1">
    <source>
        <dbReference type="SAM" id="MobiDB-lite"/>
    </source>
</evidence>
<reference evidence="2 3" key="1">
    <citation type="submission" date="2016-09" db="EMBL/GenBank/DDBJ databases">
        <title>Rhizobium sp. nov., a novel species isolated from the rice rhizosphere.</title>
        <authorList>
            <person name="Zhao J."/>
            <person name="Zhang X."/>
        </authorList>
    </citation>
    <scope>NUCLEOTIDE SEQUENCE [LARGE SCALE GENOMIC DNA]</scope>
    <source>
        <strain evidence="2 3">1.7048</strain>
    </source>
</reference>
<accession>A0A1Q9AW89</accession>
<feature type="region of interest" description="Disordered" evidence="1">
    <location>
        <begin position="19"/>
        <end position="39"/>
    </location>
</feature>
<dbReference type="Proteomes" id="UP000186364">
    <property type="component" value="Unassembled WGS sequence"/>
</dbReference>
<evidence type="ECO:0000313" key="3">
    <source>
        <dbReference type="Proteomes" id="UP000186364"/>
    </source>
</evidence>
<organism evidence="2 3">
    <name type="scientific">Xaviernesmea oryzae</name>
    <dbReference type="NCBI Taxonomy" id="464029"/>
    <lineage>
        <taxon>Bacteria</taxon>
        <taxon>Pseudomonadati</taxon>
        <taxon>Pseudomonadota</taxon>
        <taxon>Alphaproteobacteria</taxon>
        <taxon>Hyphomicrobiales</taxon>
        <taxon>Rhizobiaceae</taxon>
        <taxon>Rhizobium/Agrobacterium group</taxon>
        <taxon>Xaviernesmea</taxon>
    </lineage>
</organism>
<sequence>MASGVPLLEQLDRRSLMTRTKINRRRPAASKRRRSPKNFMKRKTFAQVSAAIFELMWKTLIQISALAKFICKLVREALNITYMIQNPAISEA</sequence>
<protein>
    <submittedName>
        <fullName evidence="2">Uncharacterized protein</fullName>
    </submittedName>
</protein>
<name>A0A1Q9AW89_9HYPH</name>